<reference evidence="6 7" key="1">
    <citation type="submission" date="2018-04" db="EMBL/GenBank/DDBJ databases">
        <title>Camelliibacillus theae gen. nov., sp. nov., isolated from Pu'er tea.</title>
        <authorList>
            <person name="Niu L."/>
        </authorList>
    </citation>
    <scope>NUCLEOTIDE SEQUENCE [LARGE SCALE GENOMIC DNA]</scope>
    <source>
        <strain evidence="6 7">T8</strain>
    </source>
</reference>
<keyword evidence="7" id="KW-1185">Reference proteome</keyword>
<keyword evidence="4 5" id="KW-0961">Cell wall biogenesis/degradation</keyword>
<sequence length="245" mass="28199">MSNKVNILDVEFDKQTKAETIDLLASRLKDHKKTFIVTANPEIVMYAQRDSDYMATLRAADYIIPDGAGIIMGAKLLKRPLPERVAGFDLLKDLLAVANCEYLNVFFLGAKEDVVRKAVTNVKQEYPNLHVCGYHHGYFDEKDEKVAEIVKKAEPDLVFVALGFPKQERWIKIHFPQFHKGVFMGVGGSFDVLAGEVKRAPLIWRKLNLEWLYRLIKQPSRWKRMAFLPLFMLKVFQTKKERVNG</sequence>
<dbReference type="AlphaFoldDB" id="A0A2U1K6N8"/>
<protein>
    <recommendedName>
        <fullName evidence="5">N-acetylglucosaminyldiphosphoundecaprenol N-acetyl-beta-D-mannosaminyltransferase</fullName>
        <ecNumber evidence="5">2.4.1.187</ecNumber>
    </recommendedName>
    <alternativeName>
        <fullName evidence="5">N-acetylmannosaminyltransferase</fullName>
    </alternativeName>
    <alternativeName>
        <fullName evidence="5">UDP-N-acetylmannosamine transferase</fullName>
    </alternativeName>
    <alternativeName>
        <fullName evidence="5">UDP-N-acetylmannosamine:N-acetylglucosaminyl pyrophosphorylundecaprenol N-acetylmannosaminyltransferase</fullName>
    </alternativeName>
</protein>
<evidence type="ECO:0000313" key="6">
    <source>
        <dbReference type="EMBL" id="PWA12874.1"/>
    </source>
</evidence>
<accession>A0A2U1K6N8</accession>
<dbReference type="HAMAP" id="MF_02070">
    <property type="entry name" value="TagA_TarA"/>
    <property type="match status" value="1"/>
</dbReference>
<evidence type="ECO:0000256" key="5">
    <source>
        <dbReference type="HAMAP-Rule" id="MF_02070"/>
    </source>
</evidence>
<evidence type="ECO:0000313" key="7">
    <source>
        <dbReference type="Proteomes" id="UP000245998"/>
    </source>
</evidence>
<dbReference type="Proteomes" id="UP000245998">
    <property type="component" value="Unassembled WGS sequence"/>
</dbReference>
<dbReference type="RefSeq" id="WP_116553428.1">
    <property type="nucleotide sequence ID" value="NZ_QCZG01000004.1"/>
</dbReference>
<comment type="catalytic activity">
    <reaction evidence="5">
        <text>UDP-N-acetyl-alpha-D-mannosamine + N-acetyl-alpha-D-glucosaminyl-di-trans,octa-cis-undecaprenyl diphosphate = N-acetyl-beta-D-mannosaminyl-(1-&gt;4)-N-acetyl-alpha-D-glucosaminyl di-trans,octa-cis-undecaprenyl diphosphate + UDP + H(+)</text>
        <dbReference type="Rhea" id="RHEA:16053"/>
        <dbReference type="ChEBI" id="CHEBI:15378"/>
        <dbReference type="ChEBI" id="CHEBI:58223"/>
        <dbReference type="ChEBI" id="CHEBI:62959"/>
        <dbReference type="ChEBI" id="CHEBI:68623"/>
        <dbReference type="ChEBI" id="CHEBI:132210"/>
        <dbReference type="EC" id="2.4.1.187"/>
    </reaction>
</comment>
<dbReference type="OrthoDB" id="9771846at2"/>
<evidence type="ECO:0000256" key="2">
    <source>
        <dbReference type="ARBA" id="ARBA00022679"/>
    </source>
</evidence>
<dbReference type="GO" id="GO:0071555">
    <property type="term" value="P:cell wall organization"/>
    <property type="evidence" value="ECO:0007669"/>
    <property type="project" value="UniProtKB-KW"/>
</dbReference>
<dbReference type="InterPro" id="IPR004629">
    <property type="entry name" value="WecG_TagA_CpsF"/>
</dbReference>
<gene>
    <name evidence="6" type="ORF">DCC39_03115</name>
</gene>
<comment type="pathway">
    <text evidence="5">Cell wall biogenesis; teichoic acid biosynthesis.</text>
</comment>
<dbReference type="PANTHER" id="PTHR34136:SF1">
    <property type="entry name" value="UDP-N-ACETYL-D-MANNOSAMINURONIC ACID TRANSFERASE"/>
    <property type="match status" value="1"/>
</dbReference>
<comment type="caution">
    <text evidence="6">The sequence shown here is derived from an EMBL/GenBank/DDBJ whole genome shotgun (WGS) entry which is preliminary data.</text>
</comment>
<dbReference type="InterPro" id="IPR034714">
    <property type="entry name" value="TagA_TarA"/>
</dbReference>
<dbReference type="PANTHER" id="PTHR34136">
    <property type="match status" value="1"/>
</dbReference>
<comment type="similarity">
    <text evidence="5">Belongs to the glycosyltransferase 26 family. TagA/TarA subfamily.</text>
</comment>
<dbReference type="EMBL" id="QCZG01000004">
    <property type="protein sequence ID" value="PWA12874.1"/>
    <property type="molecule type" value="Genomic_DNA"/>
</dbReference>
<keyword evidence="3 5" id="KW-0777">Teichoic acid biosynthesis</keyword>
<proteinExistence type="inferred from homology"/>
<evidence type="ECO:0000256" key="4">
    <source>
        <dbReference type="ARBA" id="ARBA00023316"/>
    </source>
</evidence>
<dbReference type="GO" id="GO:0047244">
    <property type="term" value="F:N-acetylglucosaminyldiphosphoundecaprenol N-acetyl-beta-D-mannosaminyltransferase activity"/>
    <property type="evidence" value="ECO:0007669"/>
    <property type="project" value="UniProtKB-UniRule"/>
</dbReference>
<dbReference type="EC" id="2.4.1.187" evidence="5"/>
<evidence type="ECO:0000256" key="3">
    <source>
        <dbReference type="ARBA" id="ARBA00022944"/>
    </source>
</evidence>
<organism evidence="6 7">
    <name type="scientific">Pueribacillus theae</name>
    <dbReference type="NCBI Taxonomy" id="2171751"/>
    <lineage>
        <taxon>Bacteria</taxon>
        <taxon>Bacillati</taxon>
        <taxon>Bacillota</taxon>
        <taxon>Bacilli</taxon>
        <taxon>Bacillales</taxon>
        <taxon>Bacillaceae</taxon>
        <taxon>Pueribacillus</taxon>
    </lineage>
</organism>
<keyword evidence="1 5" id="KW-0328">Glycosyltransferase</keyword>
<dbReference type="CDD" id="cd06533">
    <property type="entry name" value="Glyco_transf_WecG_TagA"/>
    <property type="match status" value="1"/>
</dbReference>
<name>A0A2U1K6N8_9BACI</name>
<comment type="function">
    <text evidence="5">Catalyzes the conversion of GlcNAc-PP-undecaprenol into ManNAc-GlcNAc-PP-undecaprenol, the first committed lipid intermediate in the de novo synthesis of teichoic acid.</text>
</comment>
<evidence type="ECO:0000256" key="1">
    <source>
        <dbReference type="ARBA" id="ARBA00022676"/>
    </source>
</evidence>
<keyword evidence="2 5" id="KW-0808">Transferase</keyword>
<dbReference type="NCBIfam" id="TIGR00696">
    <property type="entry name" value="wecG_tagA_cpsF"/>
    <property type="match status" value="1"/>
</dbReference>
<dbReference type="Pfam" id="PF03808">
    <property type="entry name" value="Glyco_tran_WecG"/>
    <property type="match status" value="1"/>
</dbReference>
<dbReference type="UniPathway" id="UPA00632"/>
<dbReference type="GO" id="GO:0019350">
    <property type="term" value="P:teichoic acid biosynthetic process"/>
    <property type="evidence" value="ECO:0007669"/>
    <property type="project" value="UniProtKB-UniRule"/>
</dbReference>